<evidence type="ECO:0000256" key="4">
    <source>
        <dbReference type="SAM" id="Phobius"/>
    </source>
</evidence>
<gene>
    <name evidence="5" type="ORF">K3U94_09245</name>
</gene>
<comment type="subcellular location">
    <subcellularLocation>
        <location evidence="1">Membrane</location>
    </subcellularLocation>
</comment>
<evidence type="ECO:0000256" key="1">
    <source>
        <dbReference type="ARBA" id="ARBA00004370"/>
    </source>
</evidence>
<dbReference type="KEGG" id="mher:K3U94_09245"/>
<accession>A0A9X7WK79</accession>
<dbReference type="PANTHER" id="PTHR37042:SF4">
    <property type="entry name" value="OUTER MEMBRANE PROTEIN RV1973"/>
    <property type="match status" value="1"/>
</dbReference>
<feature type="region of interest" description="Disordered" evidence="3">
    <location>
        <begin position="1"/>
        <end position="23"/>
    </location>
</feature>
<name>A0A9X7WK79_9MYCO</name>
<dbReference type="RefSeq" id="WP_220696299.1">
    <property type="nucleotide sequence ID" value="NZ_CP080997.1"/>
</dbReference>
<proteinExistence type="predicted"/>
<keyword evidence="4" id="KW-0812">Transmembrane</keyword>
<dbReference type="GO" id="GO:0016020">
    <property type="term" value="C:membrane"/>
    <property type="evidence" value="ECO:0007669"/>
    <property type="project" value="UniProtKB-SubCell"/>
</dbReference>
<dbReference type="Proteomes" id="UP000825008">
    <property type="component" value="Chromosome"/>
</dbReference>
<organism evidence="5 6">
    <name type="scientific">Mycolicibacter heraklionensis</name>
    <dbReference type="NCBI Taxonomy" id="512402"/>
    <lineage>
        <taxon>Bacteria</taxon>
        <taxon>Bacillati</taxon>
        <taxon>Actinomycetota</taxon>
        <taxon>Actinomycetes</taxon>
        <taxon>Mycobacteriales</taxon>
        <taxon>Mycobacteriaceae</taxon>
        <taxon>Mycolicibacter</taxon>
    </lineage>
</organism>
<evidence type="ECO:0000256" key="2">
    <source>
        <dbReference type="ARBA" id="ARBA00023136"/>
    </source>
</evidence>
<evidence type="ECO:0008006" key="7">
    <source>
        <dbReference type="Google" id="ProtNLM"/>
    </source>
</evidence>
<keyword evidence="2 4" id="KW-0472">Membrane</keyword>
<dbReference type="EMBL" id="CP080997">
    <property type="protein sequence ID" value="QZA09392.1"/>
    <property type="molecule type" value="Genomic_DNA"/>
</dbReference>
<evidence type="ECO:0000313" key="5">
    <source>
        <dbReference type="EMBL" id="QZA09392.1"/>
    </source>
</evidence>
<feature type="transmembrane region" description="Helical" evidence="4">
    <location>
        <begin position="31"/>
        <end position="56"/>
    </location>
</feature>
<reference evidence="5" key="1">
    <citation type="submission" date="2021-08" db="EMBL/GenBank/DDBJ databases">
        <title>Whole genome sequencing of non-tuberculosis mycobacteria type-strains.</title>
        <authorList>
            <person name="Igarashi Y."/>
            <person name="Osugi A."/>
            <person name="Mitarai S."/>
        </authorList>
    </citation>
    <scope>NUCLEOTIDE SEQUENCE</scope>
    <source>
        <strain evidence="5">JCM 30995</strain>
    </source>
</reference>
<evidence type="ECO:0000256" key="3">
    <source>
        <dbReference type="SAM" id="MobiDB-lite"/>
    </source>
</evidence>
<dbReference type="PANTHER" id="PTHR37042">
    <property type="entry name" value="OUTER MEMBRANE PROTEIN RV1973"/>
    <property type="match status" value="1"/>
</dbReference>
<protein>
    <recommendedName>
        <fullName evidence="7">Twin-arginine translocation pathway signal</fullName>
    </recommendedName>
</protein>
<sequence length="188" mass="19474">MTTAPTIEAPDSSVADVVDDTGRPKRDPRAALRLVAVAALPGLALILTLAAGYFRWQDVSARVAQQAAAQSVQTATDATIAMLSYRPDTVDSASAAAADGMTGAFRDEYTQLIKEVVAPGAKQQHISTVVTVPAASSVSASARHAVVLLFVDQATTIGNGPPTTTASSVRVTLDKVGGRWLVSQFDPV</sequence>
<keyword evidence="4" id="KW-1133">Transmembrane helix</keyword>
<dbReference type="AlphaFoldDB" id="A0A9X7WK79"/>
<evidence type="ECO:0000313" key="6">
    <source>
        <dbReference type="Proteomes" id="UP000825008"/>
    </source>
</evidence>